<proteinExistence type="predicted"/>
<sequence length="72" mass="8213">MSLDPRDPNTAILKLQYTALHHELSTSKYPWSLLQQYQSLRRSIKLSTLPFRANKLWSSLPRQYGALPTGGA</sequence>
<organism evidence="1">
    <name type="scientific">Arundo donax</name>
    <name type="common">Giant reed</name>
    <name type="synonym">Donax arundinaceus</name>
    <dbReference type="NCBI Taxonomy" id="35708"/>
    <lineage>
        <taxon>Eukaryota</taxon>
        <taxon>Viridiplantae</taxon>
        <taxon>Streptophyta</taxon>
        <taxon>Embryophyta</taxon>
        <taxon>Tracheophyta</taxon>
        <taxon>Spermatophyta</taxon>
        <taxon>Magnoliopsida</taxon>
        <taxon>Liliopsida</taxon>
        <taxon>Poales</taxon>
        <taxon>Poaceae</taxon>
        <taxon>PACMAD clade</taxon>
        <taxon>Arundinoideae</taxon>
        <taxon>Arundineae</taxon>
        <taxon>Arundo</taxon>
    </lineage>
</organism>
<reference evidence="1" key="1">
    <citation type="submission" date="2014-09" db="EMBL/GenBank/DDBJ databases">
        <authorList>
            <person name="Magalhaes I.L.F."/>
            <person name="Oliveira U."/>
            <person name="Santos F.R."/>
            <person name="Vidigal T.H.D.A."/>
            <person name="Brescovit A.D."/>
            <person name="Santos A.J."/>
        </authorList>
    </citation>
    <scope>NUCLEOTIDE SEQUENCE</scope>
    <source>
        <tissue evidence="1">Shoot tissue taken approximately 20 cm above the soil surface</tissue>
    </source>
</reference>
<evidence type="ECO:0000313" key="1">
    <source>
        <dbReference type="EMBL" id="JAD27367.1"/>
    </source>
</evidence>
<accession>A0A0A8YXM1</accession>
<dbReference type="AlphaFoldDB" id="A0A0A8YXM1"/>
<reference evidence="1" key="2">
    <citation type="journal article" date="2015" name="Data Brief">
        <title>Shoot transcriptome of the giant reed, Arundo donax.</title>
        <authorList>
            <person name="Barrero R.A."/>
            <person name="Guerrero F.D."/>
            <person name="Moolhuijzen P."/>
            <person name="Goolsby J.A."/>
            <person name="Tidwell J."/>
            <person name="Bellgard S.E."/>
            <person name="Bellgard M.I."/>
        </authorList>
    </citation>
    <scope>NUCLEOTIDE SEQUENCE</scope>
    <source>
        <tissue evidence="1">Shoot tissue taken approximately 20 cm above the soil surface</tissue>
    </source>
</reference>
<dbReference type="EMBL" id="GBRH01270528">
    <property type="protein sequence ID" value="JAD27367.1"/>
    <property type="molecule type" value="Transcribed_RNA"/>
</dbReference>
<protein>
    <submittedName>
        <fullName evidence="1">Uncharacterized protein</fullName>
    </submittedName>
</protein>
<name>A0A0A8YXM1_ARUDO</name>